<protein>
    <submittedName>
        <fullName evidence="1">Uncharacterized protein</fullName>
    </submittedName>
</protein>
<sequence>MIDSEYNKFVTKMSNLFNSYNGKERVILGQSPFPDGKNIVCNNGRFKQVAFLRSVPPDNAKTEKTVNRIWHLLFGDKAQNVRDLLDAIQCSKATATKEEYLAKYLTEEQKFYLINAFEDRDCKIITEDLKNLNADVECREILIVGKEALCGIKYLSKNEIKFIMHPSARGLNKETVAKQWDSFSHKGTGIYNSSDEIINVFQIK</sequence>
<evidence type="ECO:0000313" key="2">
    <source>
        <dbReference type="Proteomes" id="UP001152820"/>
    </source>
</evidence>
<dbReference type="AlphaFoldDB" id="A0AB35K9Y3"/>
<reference evidence="1" key="2">
    <citation type="journal article" date="2023" name="Food Microbiol.">
        <title>Evaluation of the fermentation potential of lactic acid bacteria isolated from herbs, fruits and vegetables as starter cultures in nut-based milk alternatives.</title>
        <authorList>
            <person name="Huang W."/>
            <person name="Dong A."/>
            <person name="Pham H.T."/>
            <person name="Zhou C."/>
            <person name="Huo Z."/>
            <person name="Watjen A.P."/>
            <person name="Prakash S."/>
            <person name="Bang-Berthelsen C.H."/>
            <person name="Turner M.S."/>
        </authorList>
    </citation>
    <scope>NUCLEOTIDE SEQUENCE</scope>
    <source>
        <strain evidence="1">593</strain>
    </source>
</reference>
<dbReference type="EMBL" id="JAOWLO010000003">
    <property type="protein sequence ID" value="MDG5048533.1"/>
    <property type="molecule type" value="Genomic_DNA"/>
</dbReference>
<gene>
    <name evidence="1" type="ORF">OGZ38_05205</name>
</gene>
<name>A0AB35K9Y3_9LACT</name>
<evidence type="ECO:0000313" key="1">
    <source>
        <dbReference type="EMBL" id="MDG5048533.1"/>
    </source>
</evidence>
<accession>A0AB35K9Y3</accession>
<proteinExistence type="predicted"/>
<dbReference type="RefSeq" id="WP_278200045.1">
    <property type="nucleotide sequence ID" value="NZ_JAOWLO010000003.1"/>
</dbReference>
<comment type="caution">
    <text evidence="1">The sequence shown here is derived from an EMBL/GenBank/DDBJ whole genome shotgun (WGS) entry which is preliminary data.</text>
</comment>
<dbReference type="Proteomes" id="UP001152820">
    <property type="component" value="Unassembled WGS sequence"/>
</dbReference>
<reference evidence="1" key="1">
    <citation type="submission" date="2022-10" db="EMBL/GenBank/DDBJ databases">
        <authorList>
            <person name="Turner M.S."/>
            <person name="Huang W."/>
        </authorList>
    </citation>
    <scope>NUCLEOTIDE SEQUENCE</scope>
    <source>
        <strain evidence="1">593</strain>
    </source>
</reference>
<organism evidence="1 2">
    <name type="scientific">Lactococcus lactis</name>
    <dbReference type="NCBI Taxonomy" id="1358"/>
    <lineage>
        <taxon>Bacteria</taxon>
        <taxon>Bacillati</taxon>
        <taxon>Bacillota</taxon>
        <taxon>Bacilli</taxon>
        <taxon>Lactobacillales</taxon>
        <taxon>Streptococcaceae</taxon>
        <taxon>Lactococcus</taxon>
    </lineage>
</organism>